<feature type="region of interest" description="Disordered" evidence="16">
    <location>
        <begin position="87"/>
        <end position="145"/>
    </location>
</feature>
<evidence type="ECO:0000256" key="6">
    <source>
        <dbReference type="ARBA" id="ARBA00022806"/>
    </source>
</evidence>
<dbReference type="GO" id="GO:0006281">
    <property type="term" value="P:DNA repair"/>
    <property type="evidence" value="ECO:0007669"/>
    <property type="project" value="UniProtKB-UniRule"/>
</dbReference>
<feature type="region of interest" description="Disordered" evidence="16">
    <location>
        <begin position="171"/>
        <end position="289"/>
    </location>
</feature>
<keyword evidence="10 15" id="KW-0233">DNA recombination</keyword>
<feature type="DNA-binding region" evidence="15">
    <location>
        <begin position="765"/>
        <end position="784"/>
    </location>
</feature>
<feature type="region of interest" description="Disordered" evidence="16">
    <location>
        <begin position="846"/>
        <end position="876"/>
    </location>
</feature>
<evidence type="ECO:0000256" key="10">
    <source>
        <dbReference type="ARBA" id="ARBA00023172"/>
    </source>
</evidence>
<evidence type="ECO:0000313" key="18">
    <source>
        <dbReference type="EMBL" id="CRK14250.1"/>
    </source>
</evidence>
<dbReference type="CDD" id="cd18037">
    <property type="entry name" value="DEXSc_Pif1_like"/>
    <property type="match status" value="1"/>
</dbReference>
<dbReference type="GO" id="GO:0000723">
    <property type="term" value="P:telomere maintenance"/>
    <property type="evidence" value="ECO:0007669"/>
    <property type="project" value="InterPro"/>
</dbReference>
<dbReference type="InterPro" id="IPR003593">
    <property type="entry name" value="AAA+_ATPase"/>
</dbReference>
<proteinExistence type="inferred from homology"/>
<evidence type="ECO:0000256" key="15">
    <source>
        <dbReference type="HAMAP-Rule" id="MF_03176"/>
    </source>
</evidence>
<keyword evidence="6 15" id="KW-0347">Helicase</keyword>
<feature type="compositionally biased region" description="Low complexity" evidence="16">
    <location>
        <begin position="216"/>
        <end position="230"/>
    </location>
</feature>
<keyword evidence="5 15" id="KW-0378">Hydrolase</keyword>
<evidence type="ECO:0000313" key="19">
    <source>
        <dbReference type="Proteomes" id="UP000044602"/>
    </source>
</evidence>
<dbReference type="InterPro" id="IPR051055">
    <property type="entry name" value="PIF1_helicase"/>
</dbReference>
<dbReference type="EMBL" id="CVQH01005446">
    <property type="protein sequence ID" value="CRK14250.1"/>
    <property type="molecule type" value="Genomic_DNA"/>
</dbReference>
<evidence type="ECO:0000256" key="8">
    <source>
        <dbReference type="ARBA" id="ARBA00023125"/>
    </source>
</evidence>
<name>A0A0G4KXU7_VERLO</name>
<comment type="subcellular location">
    <subcellularLocation>
        <location evidence="2">Nucleus</location>
        <location evidence="2">Nucleolus</location>
    </subcellularLocation>
    <subcellularLocation>
        <location evidence="15">Nucleus</location>
    </subcellularLocation>
    <subcellularLocation>
        <location evidence="15">Mitochondrion</location>
    </subcellularLocation>
</comment>
<feature type="compositionally biased region" description="Polar residues" evidence="16">
    <location>
        <begin position="131"/>
        <end position="140"/>
    </location>
</feature>
<gene>
    <name evidence="15" type="primary">PIF1</name>
    <name evidence="18" type="ORF">BN1708_011126</name>
</gene>
<evidence type="ECO:0000256" key="2">
    <source>
        <dbReference type="ARBA" id="ARBA00004604"/>
    </source>
</evidence>
<dbReference type="SUPFAM" id="SSF52540">
    <property type="entry name" value="P-loop containing nucleoside triphosphate hydrolases"/>
    <property type="match status" value="2"/>
</dbReference>
<keyword evidence="9 15" id="KW-0496">Mitochondrion</keyword>
<comment type="catalytic activity">
    <reaction evidence="14 15">
        <text>ATP + H2O = ADP + phosphate + H(+)</text>
        <dbReference type="Rhea" id="RHEA:13065"/>
        <dbReference type="ChEBI" id="CHEBI:15377"/>
        <dbReference type="ChEBI" id="CHEBI:15378"/>
        <dbReference type="ChEBI" id="CHEBI:30616"/>
        <dbReference type="ChEBI" id="CHEBI:43474"/>
        <dbReference type="ChEBI" id="CHEBI:456216"/>
        <dbReference type="EC" id="5.6.2.3"/>
    </reaction>
</comment>
<dbReference type="InterPro" id="IPR010285">
    <property type="entry name" value="DNA_helicase_pif1-like_DEAD"/>
</dbReference>
<organism evidence="18 19">
    <name type="scientific">Verticillium longisporum</name>
    <name type="common">Verticillium dahliae var. longisporum</name>
    <dbReference type="NCBI Taxonomy" id="100787"/>
    <lineage>
        <taxon>Eukaryota</taxon>
        <taxon>Fungi</taxon>
        <taxon>Dikarya</taxon>
        <taxon>Ascomycota</taxon>
        <taxon>Pezizomycotina</taxon>
        <taxon>Sordariomycetes</taxon>
        <taxon>Hypocreomycetidae</taxon>
        <taxon>Glomerellales</taxon>
        <taxon>Plectosphaerellaceae</taxon>
        <taxon>Verticillium</taxon>
    </lineage>
</organism>
<dbReference type="Pfam" id="PF05970">
    <property type="entry name" value="PIF1"/>
    <property type="match status" value="1"/>
</dbReference>
<evidence type="ECO:0000256" key="4">
    <source>
        <dbReference type="ARBA" id="ARBA00022763"/>
    </source>
</evidence>
<keyword evidence="13 15" id="KW-0539">Nucleus</keyword>
<comment type="function">
    <text evidence="15">DNA-dependent ATPase and 5'-3' DNA helicase required for the maintenance of both mitochondrial and nuclear genome stability.</text>
</comment>
<dbReference type="GO" id="GO:0005739">
    <property type="term" value="C:mitochondrion"/>
    <property type="evidence" value="ECO:0007669"/>
    <property type="project" value="UniProtKB-SubCell"/>
</dbReference>
<dbReference type="GO" id="GO:0005524">
    <property type="term" value="F:ATP binding"/>
    <property type="evidence" value="ECO:0007669"/>
    <property type="project" value="UniProtKB-UniRule"/>
</dbReference>
<keyword evidence="19" id="KW-1185">Reference proteome</keyword>
<feature type="compositionally biased region" description="Acidic residues" evidence="16">
    <location>
        <begin position="861"/>
        <end position="870"/>
    </location>
</feature>
<keyword evidence="12 15" id="KW-0413">Isomerase</keyword>
<evidence type="ECO:0000256" key="1">
    <source>
        <dbReference type="ARBA" id="ARBA00001946"/>
    </source>
</evidence>
<evidence type="ECO:0000256" key="5">
    <source>
        <dbReference type="ARBA" id="ARBA00022801"/>
    </source>
</evidence>
<evidence type="ECO:0000256" key="11">
    <source>
        <dbReference type="ARBA" id="ARBA00023204"/>
    </source>
</evidence>
<dbReference type="CDD" id="cd18809">
    <property type="entry name" value="SF1_C_RecD"/>
    <property type="match status" value="1"/>
</dbReference>
<evidence type="ECO:0000256" key="12">
    <source>
        <dbReference type="ARBA" id="ARBA00023235"/>
    </source>
</evidence>
<dbReference type="InterPro" id="IPR027417">
    <property type="entry name" value="P-loop_NTPase"/>
</dbReference>
<dbReference type="GO" id="GO:0003697">
    <property type="term" value="F:single-stranded DNA binding"/>
    <property type="evidence" value="ECO:0007669"/>
    <property type="project" value="UniProtKB-ARBA"/>
</dbReference>
<dbReference type="GO" id="GO:0006310">
    <property type="term" value="P:DNA recombination"/>
    <property type="evidence" value="ECO:0007669"/>
    <property type="project" value="UniProtKB-UniRule"/>
</dbReference>
<keyword evidence="11 15" id="KW-0234">DNA repair</keyword>
<dbReference type="InterPro" id="IPR048293">
    <property type="entry name" value="PIF1_RRM3_pfh1"/>
</dbReference>
<evidence type="ECO:0000256" key="14">
    <source>
        <dbReference type="ARBA" id="ARBA00048954"/>
    </source>
</evidence>
<dbReference type="FunFam" id="3.40.50.300:FF:001226">
    <property type="entry name" value="ATP-dependent DNA helicase PIF1"/>
    <property type="match status" value="1"/>
</dbReference>
<dbReference type="PANTHER" id="PTHR47642:SF5">
    <property type="entry name" value="ATP-DEPENDENT DNA HELICASE"/>
    <property type="match status" value="1"/>
</dbReference>
<feature type="compositionally biased region" description="Polar residues" evidence="16">
    <location>
        <begin position="190"/>
        <end position="210"/>
    </location>
</feature>
<dbReference type="Proteomes" id="UP000044602">
    <property type="component" value="Unassembled WGS sequence"/>
</dbReference>
<evidence type="ECO:0000256" key="16">
    <source>
        <dbReference type="SAM" id="MobiDB-lite"/>
    </source>
</evidence>
<keyword evidence="3 15" id="KW-0547">Nucleotide-binding</keyword>
<dbReference type="Pfam" id="PF21530">
    <property type="entry name" value="Pif1_2B_dom"/>
    <property type="match status" value="1"/>
</dbReference>
<keyword evidence="8 15" id="KW-0238">DNA-binding</keyword>
<reference evidence="18 19" key="1">
    <citation type="submission" date="2015-05" db="EMBL/GenBank/DDBJ databases">
        <authorList>
            <person name="Wang D.B."/>
            <person name="Wang M."/>
        </authorList>
    </citation>
    <scope>NUCLEOTIDE SEQUENCE [LARGE SCALE GENOMIC DNA]</scope>
    <source>
        <strain evidence="18">VL1</strain>
    </source>
</reference>
<dbReference type="EC" id="5.6.2.3" evidence="15"/>
<dbReference type="InterPro" id="IPR049163">
    <property type="entry name" value="Pif1-like_2B_dom"/>
</dbReference>
<evidence type="ECO:0000256" key="9">
    <source>
        <dbReference type="ARBA" id="ARBA00023128"/>
    </source>
</evidence>
<dbReference type="GO" id="GO:0043139">
    <property type="term" value="F:5'-3' DNA helicase activity"/>
    <property type="evidence" value="ECO:0007669"/>
    <property type="project" value="UniProtKB-UniRule"/>
</dbReference>
<dbReference type="STRING" id="100787.A0A0G4KXU7"/>
<keyword evidence="4 15" id="KW-0227">DNA damage</keyword>
<dbReference type="AlphaFoldDB" id="A0A0G4KXU7"/>
<comment type="cofactor">
    <cofactor evidence="1 15">
        <name>Mg(2+)</name>
        <dbReference type="ChEBI" id="CHEBI:18420"/>
    </cofactor>
</comment>
<dbReference type="SMART" id="SM00382">
    <property type="entry name" value="AAA"/>
    <property type="match status" value="1"/>
</dbReference>
<accession>A0A0G4KXU7</accession>
<dbReference type="PANTHER" id="PTHR47642">
    <property type="entry name" value="ATP-DEPENDENT DNA HELICASE"/>
    <property type="match status" value="1"/>
</dbReference>
<evidence type="ECO:0000256" key="7">
    <source>
        <dbReference type="ARBA" id="ARBA00022840"/>
    </source>
</evidence>
<dbReference type="GO" id="GO:0005730">
    <property type="term" value="C:nucleolus"/>
    <property type="evidence" value="ECO:0007669"/>
    <property type="project" value="UniProtKB-SubCell"/>
</dbReference>
<sequence length="876" mass="96671">MTAGTSSLLRGRFLLALLESQHRLNLHPSTHAHTWRRLQSSCAADTMLGRAHNAFEAKPPQPRIPPLAKQLFPSSSPVQHANIQDSFKRTSQPGHRSDTAVSSTPNQKGASVTSLTASRPKVPSKVPMASLYNQPDSFQDSPDDLVEMGSRAKTAVATEVLFFEDDFSDDTDLDLDYQEPTKLPPPPPTISQKPSNEIHNTTVPFSSRSENIVPWSSSPPSHMLPSHSLSTRTAFSTRTSKRSSLGEAELPPPKKRSLPRTWIAQPRDDSNLGLHGESTPARKMKDPMPWNTTASAVKAQKKYHKDTLKRSGTNEGYTMEEVCAVTAMDSERVKGISLSKEQERVQDLVVNKGQSVFFTGPAGTGKSVLMRSIVAELRKKFAKDPERLAVTASTGLAACNIGGQTLHSFSGIGLGKEEVPVLVKKIRRNAKAKNRWLRTKVLILDEVSMVDGDLFDKLSTIGRQLRNNGRPWGGIQLVITGDFFQLPPVPDTGGGKRESKFAFDAATWNTSIDHTIGLTQVFRQKDPVFAGMLNEMRLGVITDETVRAFKALSRPIMSDDDLDLETTELFPTRQEVEGSNQTRLRNLPGKAKRYDAHETGDPQLREKLLANVMAPKSIELKVGAQVMLVKNMDETLVNGSLGRVRGFMTESMFELKNDTAFGTDDEGTPDAKVQDRIKAFTRELEESRTGATEYPVVEFSASDGTHRTILCIGEEYKVENAAGEVQACRRQIRLILAWALSIHKAQGQTLERVKVDLGKVFEKGQAYVALSRATSQQGLQVLRFEKHKVMAHPRVVNFYNNLYSIDEAMVKKPAVTVASIFSAPKVKEVESRSTFQTNIRPTIQKPLPRAVGSARAPITLGDDDDDEDAMAEAYGH</sequence>
<feature type="compositionally biased region" description="Polar residues" evidence="16">
    <location>
        <begin position="87"/>
        <end position="117"/>
    </location>
</feature>
<keyword evidence="7 15" id="KW-0067">ATP-binding</keyword>
<comment type="subunit">
    <text evidence="15">Monomer.</text>
</comment>
<dbReference type="GO" id="GO:0016887">
    <property type="term" value="F:ATP hydrolysis activity"/>
    <property type="evidence" value="ECO:0007669"/>
    <property type="project" value="RHEA"/>
</dbReference>
<evidence type="ECO:0000256" key="13">
    <source>
        <dbReference type="ARBA" id="ARBA00023242"/>
    </source>
</evidence>
<evidence type="ECO:0000259" key="17">
    <source>
        <dbReference type="SMART" id="SM00382"/>
    </source>
</evidence>
<comment type="similarity">
    <text evidence="15">Belongs to the helicase family. PIF1 subfamily.</text>
</comment>
<protein>
    <recommendedName>
        <fullName evidence="15">ATP-dependent DNA helicase PIF1</fullName>
        <ecNumber evidence="15">5.6.2.3</ecNumber>
    </recommendedName>
    <alternativeName>
        <fullName evidence="15">DNA 5'-3' helicase PIF1</fullName>
    </alternativeName>
    <alternativeName>
        <fullName evidence="15">DNA repair and recombination helicase PIF1</fullName>
    </alternativeName>
</protein>
<dbReference type="Gene3D" id="3.40.50.300">
    <property type="entry name" value="P-loop containing nucleotide triphosphate hydrolases"/>
    <property type="match status" value="2"/>
</dbReference>
<dbReference type="HAMAP" id="MF_03176">
    <property type="entry name" value="PIF1"/>
    <property type="match status" value="1"/>
</dbReference>
<feature type="binding site" evidence="15">
    <location>
        <begin position="360"/>
        <end position="367"/>
    </location>
    <ligand>
        <name>ATP</name>
        <dbReference type="ChEBI" id="CHEBI:30616"/>
    </ligand>
</feature>
<evidence type="ECO:0000256" key="3">
    <source>
        <dbReference type="ARBA" id="ARBA00022741"/>
    </source>
</evidence>
<feature type="domain" description="AAA+ ATPase" evidence="17">
    <location>
        <begin position="352"/>
        <end position="522"/>
    </location>
</feature>